<reference evidence="1" key="1">
    <citation type="submission" date="2022-07" db="EMBL/GenBank/DDBJ databases">
        <title>Phylogenomic reconstructions and comparative analyses of Kickxellomycotina fungi.</title>
        <authorList>
            <person name="Reynolds N.K."/>
            <person name="Stajich J.E."/>
            <person name="Barry K."/>
            <person name="Grigoriev I.V."/>
            <person name="Crous P."/>
            <person name="Smith M.E."/>
        </authorList>
    </citation>
    <scope>NUCLEOTIDE SEQUENCE</scope>
    <source>
        <strain evidence="1">Benny 63K</strain>
    </source>
</reference>
<accession>A0ACC1IWH6</accession>
<evidence type="ECO:0000313" key="2">
    <source>
        <dbReference type="Proteomes" id="UP001150581"/>
    </source>
</evidence>
<proteinExistence type="predicted"/>
<dbReference type="EMBL" id="JANBPG010000006">
    <property type="protein sequence ID" value="KAJ1902095.1"/>
    <property type="molecule type" value="Genomic_DNA"/>
</dbReference>
<comment type="caution">
    <text evidence="1">The sequence shown here is derived from an EMBL/GenBank/DDBJ whole genome shotgun (WGS) entry which is preliminary data.</text>
</comment>
<name>A0ACC1IWH6_9FUNG</name>
<keyword evidence="2" id="KW-1185">Reference proteome</keyword>
<protein>
    <submittedName>
        <fullName evidence="1">RasGAP protein</fullName>
    </submittedName>
</protein>
<sequence length="703" mass="76773">MAKVRRRKQHQVDHRDTADETSPNQIESVPVTMPSKKEKEATDVDAGAYTDADATPSSWLNRLWYGIRKNRESPPSSISSSSSSRKSRTKLSGNNGSKTTIESGAILVGLVKDPNAVIPAHVMFSSERASLYSTMVTLLVHNPSYLSRVISHVKYHECDALLSIVLDSVFGSPAYEPALTALFTEIIEIEVDRTTTIDTVMRNDAPSVHMLSAYLRKQSCLEYLHIAVGPTIQTIVKLGTSTSLDPDLVSVYQDWARTQPLRKLPLVVSESEAASYTEVQNLSRRRHRHLTYLATHCLGDITRARKHIPLGLLSICRSTLRATKRKFPQVDQAKAFSLVGGIFFLRFVNAALTSPNQYGLLDIVPQAAMKTNLKLVARLIQRLSNNSAKPVEEWPVDERRFMRANVSRFHSFLGSLTMGASVALATVPGAEVAAEAVVTASINSAVTAATAAATAEDAVSSDDERVLAPRSRRFRSMPDTNAVCNKLASAAAGEIIGKLAPEQEKQQQLVSEVSPDKGYVRSLYKEDTAIEVSFAPTVASPMPSSGLPSLFLRPLPPLPHHKSIDQPRTAHSSSLQTTHLSLSTENFSVQTMGNTPNLSDPASALGSRQGSHVVLALNDLYLLQKYLVMYEDAWMPGEQEEKKDWMELVASGVGGKKSLGEGGFAKAPMRMCIDDLGPAPAQVPVLNNHRTRIPLMADNSLFV</sequence>
<gene>
    <name evidence="1" type="primary">gap1_1</name>
    <name evidence="1" type="ORF">LPJ66_000270</name>
</gene>
<organism evidence="1 2">
    <name type="scientific">Kickxella alabastrina</name>
    <dbReference type="NCBI Taxonomy" id="61397"/>
    <lineage>
        <taxon>Eukaryota</taxon>
        <taxon>Fungi</taxon>
        <taxon>Fungi incertae sedis</taxon>
        <taxon>Zoopagomycota</taxon>
        <taxon>Kickxellomycotina</taxon>
        <taxon>Kickxellomycetes</taxon>
        <taxon>Kickxellales</taxon>
        <taxon>Kickxellaceae</taxon>
        <taxon>Kickxella</taxon>
    </lineage>
</organism>
<evidence type="ECO:0000313" key="1">
    <source>
        <dbReference type="EMBL" id="KAJ1902095.1"/>
    </source>
</evidence>
<dbReference type="Proteomes" id="UP001150581">
    <property type="component" value="Unassembled WGS sequence"/>
</dbReference>